<dbReference type="Proteomes" id="UP000094487">
    <property type="component" value="Unassembled WGS sequence"/>
</dbReference>
<proteinExistence type="predicted"/>
<dbReference type="EMBL" id="MDDS01000036">
    <property type="protein sequence ID" value="ODP37107.1"/>
    <property type="molecule type" value="Genomic_DNA"/>
</dbReference>
<accession>A0A1E3LTN8</accession>
<dbReference type="Pfam" id="PF06048">
    <property type="entry name" value="DUF927"/>
    <property type="match status" value="1"/>
</dbReference>
<dbReference type="AlphaFoldDB" id="A0A1E3LTN8"/>
<comment type="caution">
    <text evidence="2">The sequence shown here is derived from an EMBL/GenBank/DDBJ whole genome shotgun (WGS) entry which is preliminary data.</text>
</comment>
<dbReference type="RefSeq" id="WP_069321124.1">
    <property type="nucleotide sequence ID" value="NZ_MDDS01000036.1"/>
</dbReference>
<evidence type="ECO:0000313" key="2">
    <source>
        <dbReference type="EMBL" id="ODP37107.1"/>
    </source>
</evidence>
<dbReference type="OrthoDB" id="784829at2"/>
<feature type="domain" description="DUF927" evidence="1">
    <location>
        <begin position="52"/>
        <end position="261"/>
    </location>
</feature>
<evidence type="ECO:0000259" key="1">
    <source>
        <dbReference type="Pfam" id="PF06048"/>
    </source>
</evidence>
<sequence length="541" mass="59671">MAAPNQPHVIELTLPNGQPVIVSGVQSLNKTNYFKFEFHKKSAYLEQGVFVTAPHEARKQLHGWGLSIVGARPWNELVAAVGEVGDFVPDRLTDRPGWTDRYFTSQFGKVYSPKGETNARATFRTSSKAAAKGTFRSWKRKVARLLTGQNLPIIAVLAGLAGPCLAIVGESQNFGFEFWGKPESGKSTCLRLMKAVSGDPADLPNFNSTLAGLETLFASHNDVGFPVDEANLASRGGEFMTDFAFRMANGTTRLTAFQPGQPQSRFVFGTTSNQPFYDGLRKADRNIADAALQRLIPLHVPPDNPLGVFDRLPKGFTTSGALAAYINDAIGMSYGRPLSRMLKALVNARAADAAGLRAKMLEHIRVFETIVGVSQSERGTTRVSHAFGLLYAVGEFAKAHKILPSAWDCMAACVAGYRNYQAQLPDHTPVTARLSTIAQRPETLDLREGPLPDLSDEDLERHGAFIHCGRGGRIELLLTEVVQREFFPDWTALQHALDRDPSFLRERGRRQLHRTIRRCGDRKRFFCFVLFPEVAGGLTRL</sequence>
<dbReference type="STRING" id="1888892.BFL28_18635"/>
<protein>
    <recommendedName>
        <fullName evidence="1">DUF927 domain-containing protein</fullName>
    </recommendedName>
</protein>
<dbReference type="InterPro" id="IPR009270">
    <property type="entry name" value="DUF927"/>
</dbReference>
<reference evidence="2 3" key="1">
    <citation type="submission" date="2016-08" db="EMBL/GenBank/DDBJ databases">
        <title>Draft genome of the agarase producing Sphingomonas sp. MCT13.</title>
        <authorList>
            <person name="D'Andrea M.M."/>
            <person name="Rossolini G.M."/>
            <person name="Thaller M.C."/>
        </authorList>
    </citation>
    <scope>NUCLEOTIDE SEQUENCE [LARGE SCALE GENOMIC DNA]</scope>
    <source>
        <strain evidence="2 3">MCT13</strain>
    </source>
</reference>
<evidence type="ECO:0000313" key="3">
    <source>
        <dbReference type="Proteomes" id="UP000094487"/>
    </source>
</evidence>
<name>A0A1E3LTN8_9SPHN</name>
<organism evidence="2 3">
    <name type="scientific">Sphingomonas turrisvirgatae</name>
    <dbReference type="NCBI Taxonomy" id="1888892"/>
    <lineage>
        <taxon>Bacteria</taxon>
        <taxon>Pseudomonadati</taxon>
        <taxon>Pseudomonadota</taxon>
        <taxon>Alphaproteobacteria</taxon>
        <taxon>Sphingomonadales</taxon>
        <taxon>Sphingomonadaceae</taxon>
        <taxon>Sphingomonas</taxon>
    </lineage>
</organism>
<gene>
    <name evidence="2" type="ORF">BFL28_18635</name>
</gene>
<keyword evidence="3" id="KW-1185">Reference proteome</keyword>